<organism evidence="8 9">
    <name type="scientific">Falsarthrobacter nasiphocae</name>
    <dbReference type="NCBI Taxonomy" id="189863"/>
    <lineage>
        <taxon>Bacteria</taxon>
        <taxon>Bacillati</taxon>
        <taxon>Actinomycetota</taxon>
        <taxon>Actinomycetes</taxon>
        <taxon>Micrococcales</taxon>
        <taxon>Micrococcaceae</taxon>
        <taxon>Falsarthrobacter</taxon>
    </lineage>
</organism>
<dbReference type="InterPro" id="IPR006641">
    <property type="entry name" value="YqgF/RNaseH-like_dom"/>
</dbReference>
<dbReference type="NCBIfam" id="TIGR00250">
    <property type="entry name" value="RNAse_H_YqgF"/>
    <property type="match status" value="1"/>
</dbReference>
<dbReference type="Proteomes" id="UP001247307">
    <property type="component" value="Unassembled WGS sequence"/>
</dbReference>
<dbReference type="EC" id="3.1.-.-" evidence="5"/>
<dbReference type="InterPro" id="IPR012337">
    <property type="entry name" value="RNaseH-like_sf"/>
</dbReference>
<evidence type="ECO:0000313" key="8">
    <source>
        <dbReference type="EMBL" id="MDR6892975.1"/>
    </source>
</evidence>
<keyword evidence="4 5" id="KW-0378">Hydrolase</keyword>
<keyword evidence="3 5" id="KW-0540">Nuclease</keyword>
<feature type="domain" description="YqgF/RNase H-like" evidence="7">
    <location>
        <begin position="7"/>
        <end position="113"/>
    </location>
</feature>
<accession>A0AAE4C925</accession>
<feature type="region of interest" description="Disordered" evidence="6">
    <location>
        <begin position="151"/>
        <end position="170"/>
    </location>
</feature>
<dbReference type="SMART" id="SM00732">
    <property type="entry name" value="YqgFc"/>
    <property type="match status" value="1"/>
</dbReference>
<comment type="subcellular location">
    <subcellularLocation>
        <location evidence="5">Cytoplasm</location>
    </subcellularLocation>
</comment>
<evidence type="ECO:0000256" key="3">
    <source>
        <dbReference type="ARBA" id="ARBA00022722"/>
    </source>
</evidence>
<proteinExistence type="inferred from homology"/>
<evidence type="ECO:0000256" key="4">
    <source>
        <dbReference type="ARBA" id="ARBA00022801"/>
    </source>
</evidence>
<keyword evidence="1 5" id="KW-0963">Cytoplasm</keyword>
<dbReference type="Gene3D" id="3.30.420.140">
    <property type="entry name" value="YqgF/RNase H-like domain"/>
    <property type="match status" value="1"/>
</dbReference>
<evidence type="ECO:0000256" key="5">
    <source>
        <dbReference type="HAMAP-Rule" id="MF_00651"/>
    </source>
</evidence>
<evidence type="ECO:0000259" key="7">
    <source>
        <dbReference type="SMART" id="SM00732"/>
    </source>
</evidence>
<dbReference type="GO" id="GO:0004518">
    <property type="term" value="F:nuclease activity"/>
    <property type="evidence" value="ECO:0007669"/>
    <property type="project" value="UniProtKB-KW"/>
</dbReference>
<dbReference type="PANTHER" id="PTHR33317">
    <property type="entry name" value="POLYNUCLEOTIDYL TRANSFERASE, RIBONUCLEASE H-LIKE SUPERFAMILY PROTEIN"/>
    <property type="match status" value="1"/>
</dbReference>
<dbReference type="SUPFAM" id="SSF53098">
    <property type="entry name" value="Ribonuclease H-like"/>
    <property type="match status" value="1"/>
</dbReference>
<dbReference type="RefSeq" id="WP_309852855.1">
    <property type="nucleotide sequence ID" value="NZ_BAAAIU010000004.1"/>
</dbReference>
<protein>
    <recommendedName>
        <fullName evidence="5">Putative pre-16S rRNA nuclease</fullName>
        <ecNumber evidence="5">3.1.-.-</ecNumber>
    </recommendedName>
</protein>
<evidence type="ECO:0000313" key="9">
    <source>
        <dbReference type="Proteomes" id="UP001247307"/>
    </source>
</evidence>
<dbReference type="CDD" id="cd16964">
    <property type="entry name" value="YqgF"/>
    <property type="match status" value="1"/>
</dbReference>
<comment type="caution">
    <text evidence="8">The sequence shown here is derived from an EMBL/GenBank/DDBJ whole genome shotgun (WGS) entry which is preliminary data.</text>
</comment>
<sequence length="170" mass="17818">MSVERPGVSLGVDVGKARVGLAASDPDGIMATPVATLKRDAGKRRDVHRIAAIAAERDARRVFVGLPLALSGRETASTQDARDYASHLAAALQAGGVECEVRMVDERLTTVTAQQQLSGVGVAARDQRKIIDQVAAVAILEHALETFKRHGAAGTPLPDAPPHSTGEETL</sequence>
<keyword evidence="2 5" id="KW-0690">Ribosome biogenesis</keyword>
<dbReference type="InterPro" id="IPR037027">
    <property type="entry name" value="YqgF/RNaseH-like_dom_sf"/>
</dbReference>
<name>A0AAE4C925_9MICC</name>
<dbReference type="GO" id="GO:0000967">
    <property type="term" value="P:rRNA 5'-end processing"/>
    <property type="evidence" value="ECO:0007669"/>
    <property type="project" value="UniProtKB-UniRule"/>
</dbReference>
<gene>
    <name evidence="8" type="ORF">J2S35_001915</name>
</gene>
<dbReference type="AlphaFoldDB" id="A0AAE4C925"/>
<evidence type="ECO:0000256" key="2">
    <source>
        <dbReference type="ARBA" id="ARBA00022517"/>
    </source>
</evidence>
<dbReference type="InterPro" id="IPR005227">
    <property type="entry name" value="YqgF"/>
</dbReference>
<dbReference type="PANTHER" id="PTHR33317:SF4">
    <property type="entry name" value="POLYNUCLEOTIDYL TRANSFERASE, RIBONUCLEASE H-LIKE SUPERFAMILY PROTEIN"/>
    <property type="match status" value="1"/>
</dbReference>
<dbReference type="HAMAP" id="MF_00651">
    <property type="entry name" value="Nuclease_YqgF"/>
    <property type="match status" value="1"/>
</dbReference>
<evidence type="ECO:0000256" key="1">
    <source>
        <dbReference type="ARBA" id="ARBA00022490"/>
    </source>
</evidence>
<evidence type="ECO:0000256" key="6">
    <source>
        <dbReference type="SAM" id="MobiDB-lite"/>
    </source>
</evidence>
<comment type="function">
    <text evidence="5">Could be a nuclease involved in processing of the 5'-end of pre-16S rRNA.</text>
</comment>
<keyword evidence="9" id="KW-1185">Reference proteome</keyword>
<dbReference type="Pfam" id="PF03652">
    <property type="entry name" value="RuvX"/>
    <property type="match status" value="1"/>
</dbReference>
<comment type="similarity">
    <text evidence="5">Belongs to the YqgF HJR family.</text>
</comment>
<dbReference type="GO" id="GO:0005829">
    <property type="term" value="C:cytosol"/>
    <property type="evidence" value="ECO:0007669"/>
    <property type="project" value="TreeGrafter"/>
</dbReference>
<reference evidence="8" key="1">
    <citation type="submission" date="2023-07" db="EMBL/GenBank/DDBJ databases">
        <title>Sequencing the genomes of 1000 actinobacteria strains.</title>
        <authorList>
            <person name="Klenk H.-P."/>
        </authorList>
    </citation>
    <scope>NUCLEOTIDE SEQUENCE</scope>
    <source>
        <strain evidence="8">DSM 13988</strain>
    </source>
</reference>
<dbReference type="GO" id="GO:0016788">
    <property type="term" value="F:hydrolase activity, acting on ester bonds"/>
    <property type="evidence" value="ECO:0007669"/>
    <property type="project" value="UniProtKB-UniRule"/>
</dbReference>
<dbReference type="EMBL" id="JAVDUI010000001">
    <property type="protein sequence ID" value="MDR6892975.1"/>
    <property type="molecule type" value="Genomic_DNA"/>
</dbReference>